<dbReference type="PANTHER" id="PTHR34875:SF5">
    <property type="entry name" value="GLYCINE CLEAVAGE SYSTEM TRANSCRIPTIONAL REPRESSOR"/>
    <property type="match status" value="1"/>
</dbReference>
<dbReference type="InterPro" id="IPR050990">
    <property type="entry name" value="UPF0237/GcvR_regulator"/>
</dbReference>
<evidence type="ECO:0000313" key="3">
    <source>
        <dbReference type="EMBL" id="MDC2888118.1"/>
    </source>
</evidence>
<proteinExistence type="predicted"/>
<gene>
    <name evidence="3" type="ORF">PN838_03960</name>
</gene>
<dbReference type="PANTHER" id="PTHR34875">
    <property type="entry name" value="UPF0237 PROTEIN MJ1558"/>
    <property type="match status" value="1"/>
</dbReference>
<keyword evidence="1" id="KW-0804">Transcription</keyword>
<organism evidence="3 4">
    <name type="scientific">Psychrosphaera algicola</name>
    <dbReference type="NCBI Taxonomy" id="3023714"/>
    <lineage>
        <taxon>Bacteria</taxon>
        <taxon>Pseudomonadati</taxon>
        <taxon>Pseudomonadota</taxon>
        <taxon>Gammaproteobacteria</taxon>
        <taxon>Alteromonadales</taxon>
        <taxon>Pseudoalteromonadaceae</taxon>
        <taxon>Psychrosphaera</taxon>
    </lineage>
</organism>
<dbReference type="Pfam" id="PF13740">
    <property type="entry name" value="ACT_6"/>
    <property type="match status" value="1"/>
</dbReference>
<comment type="caution">
    <text evidence="3">The sequence shown here is derived from an EMBL/GenBank/DDBJ whole genome shotgun (WGS) entry which is preliminary data.</text>
</comment>
<keyword evidence="4" id="KW-1185">Reference proteome</keyword>
<dbReference type="RefSeq" id="WP_215962321.1">
    <property type="nucleotide sequence ID" value="NZ_JAQOMS010000002.1"/>
</dbReference>
<keyword evidence="1" id="KW-0678">Repressor</keyword>
<dbReference type="EMBL" id="JAQOMS010000002">
    <property type="protein sequence ID" value="MDC2888118.1"/>
    <property type="molecule type" value="Genomic_DNA"/>
</dbReference>
<protein>
    <recommendedName>
        <fullName evidence="1">Glycine cleavage system transcriptional repressor</fullName>
    </recommendedName>
</protein>
<dbReference type="PROSITE" id="PS51671">
    <property type="entry name" value="ACT"/>
    <property type="match status" value="1"/>
</dbReference>
<comment type="subcellular location">
    <subcellularLocation>
        <location evidence="1">Cytoplasm</location>
    </subcellularLocation>
</comment>
<name>A0ABT5FBA6_9GAMM</name>
<keyword evidence="1" id="KW-0963">Cytoplasm</keyword>
<dbReference type="Proteomes" id="UP001528411">
    <property type="component" value="Unassembled WGS sequence"/>
</dbReference>
<reference evidence="3 4" key="1">
    <citation type="submission" date="2023-01" db="EMBL/GenBank/DDBJ databases">
        <title>Psychrosphaera sp. nov., isolated from marine algae.</title>
        <authorList>
            <person name="Bayburt H."/>
            <person name="Choi B.J."/>
            <person name="Kim J.M."/>
            <person name="Choi D.G."/>
            <person name="Jeon C.O."/>
        </authorList>
    </citation>
    <scope>NUCLEOTIDE SEQUENCE [LARGE SCALE GENOMIC DNA]</scope>
    <source>
        <strain evidence="3 4">G1-22</strain>
    </source>
</reference>
<sequence length="185" mass="20275">MSLASKQIATQHLVLTAIGKNKTGLVSELTGLISQCNCNVLDSKMAIFGSEFTMIMLLAGENSALLELEVKLPQLAVQLNLLTMMKRTAKHEELARPQYLVQIEGPDQTGTIKKLTSYLAKNQIDIASLKSNTLFKDGLEWQSADINIDLPESVSPEDLKSGLETECALLNMNCIISPITINQKQ</sequence>
<dbReference type="InterPro" id="IPR016867">
    <property type="entry name" value="GcvR"/>
</dbReference>
<feature type="domain" description="ACT" evidence="2">
    <location>
        <begin position="100"/>
        <end position="177"/>
    </location>
</feature>
<dbReference type="PIRSF" id="PIRSF028103">
    <property type="entry name" value="GcvR"/>
    <property type="match status" value="1"/>
</dbReference>
<accession>A0ABT5FBA6</accession>
<evidence type="ECO:0000313" key="4">
    <source>
        <dbReference type="Proteomes" id="UP001528411"/>
    </source>
</evidence>
<evidence type="ECO:0000259" key="2">
    <source>
        <dbReference type="PROSITE" id="PS51671"/>
    </source>
</evidence>
<evidence type="ECO:0000256" key="1">
    <source>
        <dbReference type="PIRNR" id="PIRNR028103"/>
    </source>
</evidence>
<dbReference type="InterPro" id="IPR002912">
    <property type="entry name" value="ACT_dom"/>
</dbReference>